<proteinExistence type="predicted"/>
<feature type="region of interest" description="Disordered" evidence="4">
    <location>
        <begin position="1"/>
        <end position="36"/>
    </location>
</feature>
<evidence type="ECO:0000313" key="6">
    <source>
        <dbReference type="Proteomes" id="UP000269396"/>
    </source>
</evidence>
<keyword evidence="6" id="KW-1185">Reference proteome</keyword>
<accession>A0A183PMB0</accession>
<sequence>MKKLAEEYCKQEQPVENREDKPITEIQEQRNRKSRPHRVLPMAATPSTIEEINMTIRQNAVLQPPYLFGHLIDLQKLYNEVALRGGHKQDFDQFLKSSRQNIYGASVRFNTEEIPNHLRKSWNLSIDLKDDFEYISLEKSLLSGLPNEIELALNTILLMSSQPNDFSISKNPRLLDVLLYTVGIYGPKKLPEVIYDEFCYPPAVQEMTYGDEEAFRVQLVATVLRNLAVDDGLSAVIIGRNPQALRFIFLCIYSKHSCLHQLGLEILSSLYFPVLGSLIPALHRLLTTLLVCPDRIDRIRGKLIIKFICYRGT</sequence>
<gene>
    <name evidence="5" type="ORF">SMTD_LOCUS15496</name>
</gene>
<evidence type="ECO:0000256" key="3">
    <source>
        <dbReference type="ARBA" id="ARBA00023242"/>
    </source>
</evidence>
<dbReference type="Proteomes" id="UP000269396">
    <property type="component" value="Unassembled WGS sequence"/>
</dbReference>
<feature type="compositionally biased region" description="Basic and acidic residues" evidence="4">
    <location>
        <begin position="1"/>
        <end position="31"/>
    </location>
</feature>
<keyword evidence="3" id="KW-0539">Nucleus</keyword>
<dbReference type="InterPro" id="IPR052406">
    <property type="entry name" value="Chromatin_Remodeling_Comp"/>
</dbReference>
<name>A0A183PMB0_9TREM</name>
<protein>
    <submittedName>
        <fullName evidence="5">Uncharacterized protein</fullName>
    </submittedName>
</protein>
<dbReference type="PANTHER" id="PTHR22970:SF14">
    <property type="entry name" value="AT-RICH INTERACTIVE DOMAIN-CONTAINING PROTEIN 2"/>
    <property type="match status" value="1"/>
</dbReference>
<evidence type="ECO:0000256" key="2">
    <source>
        <dbReference type="ARBA" id="ARBA00023163"/>
    </source>
</evidence>
<dbReference type="PANTHER" id="PTHR22970">
    <property type="entry name" value="AT-RICH INTERACTIVE DOMAIN-CONTAINING PROTEIN 2"/>
    <property type="match status" value="1"/>
</dbReference>
<dbReference type="EMBL" id="UZAL01035928">
    <property type="protein sequence ID" value="VDP68767.1"/>
    <property type="molecule type" value="Genomic_DNA"/>
</dbReference>
<keyword evidence="1" id="KW-0805">Transcription regulation</keyword>
<dbReference type="STRING" id="31246.A0A183PMB0"/>
<evidence type="ECO:0000256" key="4">
    <source>
        <dbReference type="SAM" id="MobiDB-lite"/>
    </source>
</evidence>
<reference evidence="5 6" key="1">
    <citation type="submission" date="2018-11" db="EMBL/GenBank/DDBJ databases">
        <authorList>
            <consortium name="Pathogen Informatics"/>
        </authorList>
    </citation>
    <scope>NUCLEOTIDE SEQUENCE [LARGE SCALE GENOMIC DNA]</scope>
    <source>
        <strain>Denwood</strain>
        <strain evidence="6">Zambia</strain>
    </source>
</reference>
<organism evidence="5 6">
    <name type="scientific">Schistosoma mattheei</name>
    <dbReference type="NCBI Taxonomy" id="31246"/>
    <lineage>
        <taxon>Eukaryota</taxon>
        <taxon>Metazoa</taxon>
        <taxon>Spiralia</taxon>
        <taxon>Lophotrochozoa</taxon>
        <taxon>Platyhelminthes</taxon>
        <taxon>Trematoda</taxon>
        <taxon>Digenea</taxon>
        <taxon>Strigeidida</taxon>
        <taxon>Schistosomatoidea</taxon>
        <taxon>Schistosomatidae</taxon>
        <taxon>Schistosoma</taxon>
    </lineage>
</organism>
<evidence type="ECO:0000256" key="1">
    <source>
        <dbReference type="ARBA" id="ARBA00023015"/>
    </source>
</evidence>
<keyword evidence="2" id="KW-0804">Transcription</keyword>
<evidence type="ECO:0000313" key="5">
    <source>
        <dbReference type="EMBL" id="VDP68767.1"/>
    </source>
</evidence>
<dbReference type="AlphaFoldDB" id="A0A183PMB0"/>